<gene>
    <name evidence="18" type="ORF">FIBSPDRAFT_778755</name>
</gene>
<evidence type="ECO:0000256" key="8">
    <source>
        <dbReference type="ARBA" id="ARBA00023027"/>
    </source>
</evidence>
<accession>A0A166SD75</accession>
<reference evidence="18 19" key="1">
    <citation type="journal article" date="2016" name="Mol. Biol. Evol.">
        <title>Comparative Genomics of Early-Diverging Mushroom-Forming Fungi Provides Insights into the Origins of Lignocellulose Decay Capabilities.</title>
        <authorList>
            <person name="Nagy L.G."/>
            <person name="Riley R."/>
            <person name="Tritt A."/>
            <person name="Adam C."/>
            <person name="Daum C."/>
            <person name="Floudas D."/>
            <person name="Sun H."/>
            <person name="Yadav J.S."/>
            <person name="Pangilinan J."/>
            <person name="Larsson K.H."/>
            <person name="Matsuura K."/>
            <person name="Barry K."/>
            <person name="Labutti K."/>
            <person name="Kuo R."/>
            <person name="Ohm R.A."/>
            <person name="Bhattacharya S.S."/>
            <person name="Shirouzu T."/>
            <person name="Yoshinaga Y."/>
            <person name="Martin F.M."/>
            <person name="Grigoriev I.V."/>
            <person name="Hibbett D.S."/>
        </authorList>
    </citation>
    <scope>NUCLEOTIDE SEQUENCE [LARGE SCALE GENOMIC DNA]</scope>
    <source>
        <strain evidence="18 19">CBS 109695</strain>
    </source>
</reference>
<dbReference type="AlphaFoldDB" id="A0A166SD75"/>
<keyword evidence="6" id="KW-0521">NADP</keyword>
<dbReference type="InterPro" id="IPR018517">
    <property type="entry name" value="tRNA_hU_synthase_CS"/>
</dbReference>
<dbReference type="Proteomes" id="UP000076532">
    <property type="component" value="Unassembled WGS sequence"/>
</dbReference>
<evidence type="ECO:0000256" key="4">
    <source>
        <dbReference type="ARBA" id="ARBA00022664"/>
    </source>
</evidence>
<comment type="catalytic activity">
    <reaction evidence="13">
        <text>a 5,6-dihydrouridine in mRNA + NAD(+) = a uridine in mRNA + NADH + H(+)</text>
        <dbReference type="Rhea" id="RHEA:69851"/>
        <dbReference type="Rhea" id="RHEA-COMP:14658"/>
        <dbReference type="Rhea" id="RHEA-COMP:17789"/>
        <dbReference type="ChEBI" id="CHEBI:15378"/>
        <dbReference type="ChEBI" id="CHEBI:57540"/>
        <dbReference type="ChEBI" id="CHEBI:57945"/>
        <dbReference type="ChEBI" id="CHEBI:65315"/>
        <dbReference type="ChEBI" id="CHEBI:74443"/>
    </reaction>
    <physiologicalReaction direction="right-to-left" evidence="13">
        <dbReference type="Rhea" id="RHEA:69853"/>
    </physiologicalReaction>
</comment>
<dbReference type="CDD" id="cd02801">
    <property type="entry name" value="DUS_like_FMN"/>
    <property type="match status" value="1"/>
</dbReference>
<evidence type="ECO:0000256" key="7">
    <source>
        <dbReference type="ARBA" id="ARBA00023002"/>
    </source>
</evidence>
<comment type="catalytic activity">
    <reaction evidence="16">
        <text>5,6-dihydrouridine(17) in tRNA + NADP(+) = uridine(17) in tRNA + NADPH + H(+)</text>
        <dbReference type="Rhea" id="RHEA:53368"/>
        <dbReference type="Rhea" id="RHEA-COMP:13541"/>
        <dbReference type="Rhea" id="RHEA-COMP:13542"/>
        <dbReference type="ChEBI" id="CHEBI:15378"/>
        <dbReference type="ChEBI" id="CHEBI:57783"/>
        <dbReference type="ChEBI" id="CHEBI:58349"/>
        <dbReference type="ChEBI" id="CHEBI:65315"/>
        <dbReference type="ChEBI" id="CHEBI:74443"/>
        <dbReference type="EC" id="1.3.1.88"/>
    </reaction>
    <physiologicalReaction direction="right-to-left" evidence="16">
        <dbReference type="Rhea" id="RHEA:53370"/>
    </physiologicalReaction>
</comment>
<keyword evidence="5" id="KW-0819">tRNA processing</keyword>
<evidence type="ECO:0000256" key="5">
    <source>
        <dbReference type="ARBA" id="ARBA00022694"/>
    </source>
</evidence>
<evidence type="ECO:0000256" key="1">
    <source>
        <dbReference type="ARBA" id="ARBA00001917"/>
    </source>
</evidence>
<evidence type="ECO:0000256" key="3">
    <source>
        <dbReference type="ARBA" id="ARBA00022643"/>
    </source>
</evidence>
<dbReference type="GO" id="GO:0050660">
    <property type="term" value="F:flavin adenine dinucleotide binding"/>
    <property type="evidence" value="ECO:0007669"/>
    <property type="project" value="InterPro"/>
</dbReference>
<comment type="catalytic activity">
    <reaction evidence="12">
        <text>5,6-dihydrouridine(16) in tRNA + NADP(+) = uridine(16) in tRNA + NADPH + H(+)</text>
        <dbReference type="Rhea" id="RHEA:53376"/>
        <dbReference type="Rhea" id="RHEA-COMP:13543"/>
        <dbReference type="Rhea" id="RHEA-COMP:13544"/>
        <dbReference type="ChEBI" id="CHEBI:15378"/>
        <dbReference type="ChEBI" id="CHEBI:57783"/>
        <dbReference type="ChEBI" id="CHEBI:58349"/>
        <dbReference type="ChEBI" id="CHEBI:65315"/>
        <dbReference type="ChEBI" id="CHEBI:74443"/>
        <dbReference type="EC" id="1.3.1.88"/>
    </reaction>
    <physiologicalReaction direction="right-to-left" evidence="12">
        <dbReference type="Rhea" id="RHEA:53378"/>
    </physiologicalReaction>
</comment>
<dbReference type="GO" id="GO:0006397">
    <property type="term" value="P:mRNA processing"/>
    <property type="evidence" value="ECO:0007669"/>
    <property type="project" value="UniProtKB-KW"/>
</dbReference>
<dbReference type="EC" id="1.3.1.88" evidence="10"/>
<protein>
    <recommendedName>
        <fullName evidence="10">tRNA-dihydrouridine(16/17) synthase [NAD(P)(+)]</fullName>
        <ecNumber evidence="10">1.3.1.88</ecNumber>
    </recommendedName>
</protein>
<evidence type="ECO:0000256" key="16">
    <source>
        <dbReference type="ARBA" id="ARBA00049467"/>
    </source>
</evidence>
<dbReference type="Gene3D" id="3.20.20.70">
    <property type="entry name" value="Aldolase class I"/>
    <property type="match status" value="1"/>
</dbReference>
<keyword evidence="19" id="KW-1185">Reference proteome</keyword>
<comment type="catalytic activity">
    <reaction evidence="15">
        <text>a 5,6-dihydrouridine in mRNA + NADP(+) = a uridine in mRNA + NADPH + H(+)</text>
        <dbReference type="Rhea" id="RHEA:69855"/>
        <dbReference type="Rhea" id="RHEA-COMP:14658"/>
        <dbReference type="Rhea" id="RHEA-COMP:17789"/>
        <dbReference type="ChEBI" id="CHEBI:15378"/>
        <dbReference type="ChEBI" id="CHEBI:57783"/>
        <dbReference type="ChEBI" id="CHEBI:58349"/>
        <dbReference type="ChEBI" id="CHEBI:65315"/>
        <dbReference type="ChEBI" id="CHEBI:74443"/>
    </reaction>
    <physiologicalReaction direction="right-to-left" evidence="15">
        <dbReference type="Rhea" id="RHEA:69857"/>
    </physiologicalReaction>
</comment>
<evidence type="ECO:0000256" key="9">
    <source>
        <dbReference type="ARBA" id="ARBA00038313"/>
    </source>
</evidence>
<keyword evidence="8" id="KW-0520">NAD</keyword>
<dbReference type="PANTHER" id="PTHR11082">
    <property type="entry name" value="TRNA-DIHYDROURIDINE SYNTHASE"/>
    <property type="match status" value="1"/>
</dbReference>
<dbReference type="OrthoDB" id="272303at2759"/>
<keyword evidence="2" id="KW-0285">Flavoprotein</keyword>
<keyword evidence="4" id="KW-0507">mRNA processing</keyword>
<evidence type="ECO:0000256" key="13">
    <source>
        <dbReference type="ARBA" id="ARBA00048342"/>
    </source>
</evidence>
<comment type="cofactor">
    <cofactor evidence="1">
        <name>FMN</name>
        <dbReference type="ChEBI" id="CHEBI:58210"/>
    </cofactor>
</comment>
<evidence type="ECO:0000256" key="10">
    <source>
        <dbReference type="ARBA" id="ARBA00038890"/>
    </source>
</evidence>
<evidence type="ECO:0000256" key="14">
    <source>
        <dbReference type="ARBA" id="ARBA00048934"/>
    </source>
</evidence>
<keyword evidence="7" id="KW-0560">Oxidoreductase</keyword>
<proteinExistence type="inferred from homology"/>
<sequence>MQAFNAPDSLALIAAPMVNQSDLPFRLLTRRHGATLAYTQMLSPHLLLNDQDYLEFHLRDIRAEFDGSTGLERPVVVQLHGNDPDILVKAARVVQTSCDGIDLNLGCPQEHAKDGHYGGYLLGKADWPLVEQIVSSMSNSLSIPVSTKIRLCEPSSLTPLLGTRLAAAGSSWITLHARHVNAKRRRAGAADLNAVKILKDTLVAEGFPNVPVISNGNVGTWEHILENRKETGADGIMVGEILLDNPCIFENATPDPVLISLEYLELCKTYPTASMTAIRTHIRHFVEHQCARRPWYPHFRAALNVCHTVNDVEALLRGKVVRWRGKGGATPLRSMAGKGMLGSQAEDDLEDAQDVDLSESVLF</sequence>
<evidence type="ECO:0000256" key="6">
    <source>
        <dbReference type="ARBA" id="ARBA00022857"/>
    </source>
</evidence>
<dbReference type="Pfam" id="PF01207">
    <property type="entry name" value="Dus"/>
    <property type="match status" value="1"/>
</dbReference>
<organism evidence="18 19">
    <name type="scientific">Athelia psychrophila</name>
    <dbReference type="NCBI Taxonomy" id="1759441"/>
    <lineage>
        <taxon>Eukaryota</taxon>
        <taxon>Fungi</taxon>
        <taxon>Dikarya</taxon>
        <taxon>Basidiomycota</taxon>
        <taxon>Agaricomycotina</taxon>
        <taxon>Agaricomycetes</taxon>
        <taxon>Agaricomycetidae</taxon>
        <taxon>Atheliales</taxon>
        <taxon>Atheliaceae</taxon>
        <taxon>Athelia</taxon>
    </lineage>
</organism>
<evidence type="ECO:0000256" key="15">
    <source>
        <dbReference type="ARBA" id="ARBA00049447"/>
    </source>
</evidence>
<dbReference type="InterPro" id="IPR035587">
    <property type="entry name" value="DUS-like_FMN-bd"/>
</dbReference>
<evidence type="ECO:0000313" key="18">
    <source>
        <dbReference type="EMBL" id="KZP29312.1"/>
    </source>
</evidence>
<evidence type="ECO:0000256" key="2">
    <source>
        <dbReference type="ARBA" id="ARBA00022630"/>
    </source>
</evidence>
<keyword evidence="3" id="KW-0288">FMN</keyword>
<feature type="domain" description="DUS-like FMN-binding" evidence="17">
    <location>
        <begin position="14"/>
        <end position="311"/>
    </location>
</feature>
<evidence type="ECO:0000256" key="11">
    <source>
        <dbReference type="ARBA" id="ARBA00047287"/>
    </source>
</evidence>
<dbReference type="PANTHER" id="PTHR11082:SF5">
    <property type="entry name" value="TRNA-DIHYDROURIDINE(16_17) SYNTHASE [NAD(P)(+)]-LIKE"/>
    <property type="match status" value="1"/>
</dbReference>
<dbReference type="STRING" id="436010.A0A166SD75"/>
<dbReference type="EMBL" id="KV417499">
    <property type="protein sequence ID" value="KZP29312.1"/>
    <property type="molecule type" value="Genomic_DNA"/>
</dbReference>
<name>A0A166SD75_9AGAM</name>
<comment type="similarity">
    <text evidence="9">Belongs to the Dus family. Dus1 subfamily.</text>
</comment>
<dbReference type="PROSITE" id="PS01136">
    <property type="entry name" value="UPF0034"/>
    <property type="match status" value="1"/>
</dbReference>
<evidence type="ECO:0000256" key="12">
    <source>
        <dbReference type="ARBA" id="ARBA00047652"/>
    </source>
</evidence>
<evidence type="ECO:0000313" key="19">
    <source>
        <dbReference type="Proteomes" id="UP000076532"/>
    </source>
</evidence>
<evidence type="ECO:0000259" key="17">
    <source>
        <dbReference type="Pfam" id="PF01207"/>
    </source>
</evidence>
<comment type="catalytic activity">
    <reaction evidence="14">
        <text>5,6-dihydrouridine(16) in tRNA + NAD(+) = uridine(16) in tRNA + NADH + H(+)</text>
        <dbReference type="Rhea" id="RHEA:53380"/>
        <dbReference type="Rhea" id="RHEA-COMP:13543"/>
        <dbReference type="Rhea" id="RHEA-COMP:13544"/>
        <dbReference type="ChEBI" id="CHEBI:15378"/>
        <dbReference type="ChEBI" id="CHEBI:57540"/>
        <dbReference type="ChEBI" id="CHEBI:57945"/>
        <dbReference type="ChEBI" id="CHEBI:65315"/>
        <dbReference type="ChEBI" id="CHEBI:74443"/>
        <dbReference type="EC" id="1.3.1.88"/>
    </reaction>
    <physiologicalReaction direction="right-to-left" evidence="14">
        <dbReference type="Rhea" id="RHEA:53382"/>
    </physiologicalReaction>
</comment>
<dbReference type="SUPFAM" id="SSF51395">
    <property type="entry name" value="FMN-linked oxidoreductases"/>
    <property type="match status" value="1"/>
</dbReference>
<comment type="catalytic activity">
    <reaction evidence="11">
        <text>5,6-dihydrouridine(17) in tRNA + NAD(+) = uridine(17) in tRNA + NADH + H(+)</text>
        <dbReference type="Rhea" id="RHEA:53372"/>
        <dbReference type="Rhea" id="RHEA-COMP:13541"/>
        <dbReference type="Rhea" id="RHEA-COMP:13542"/>
        <dbReference type="ChEBI" id="CHEBI:15378"/>
        <dbReference type="ChEBI" id="CHEBI:57540"/>
        <dbReference type="ChEBI" id="CHEBI:57945"/>
        <dbReference type="ChEBI" id="CHEBI:65315"/>
        <dbReference type="ChEBI" id="CHEBI:74443"/>
        <dbReference type="EC" id="1.3.1.88"/>
    </reaction>
    <physiologicalReaction direction="right-to-left" evidence="11">
        <dbReference type="Rhea" id="RHEA:53374"/>
    </physiologicalReaction>
</comment>
<dbReference type="GO" id="GO:0017150">
    <property type="term" value="F:tRNA dihydrouridine synthase activity"/>
    <property type="evidence" value="ECO:0007669"/>
    <property type="project" value="InterPro"/>
</dbReference>
<dbReference type="InterPro" id="IPR013785">
    <property type="entry name" value="Aldolase_TIM"/>
</dbReference>